<keyword evidence="1" id="KW-0732">Signal</keyword>
<protein>
    <submittedName>
        <fullName evidence="3">Secreted protein</fullName>
    </submittedName>
</protein>
<feature type="signal peptide" evidence="1">
    <location>
        <begin position="1"/>
        <end position="25"/>
    </location>
</feature>
<reference evidence="3" key="1">
    <citation type="submission" date="2020-12" db="UniProtKB">
        <authorList>
            <consortium name="WormBaseParasite"/>
        </authorList>
    </citation>
    <scope>IDENTIFICATION</scope>
    <source>
        <strain evidence="3">MHco3</strain>
    </source>
</reference>
<evidence type="ECO:0000313" key="3">
    <source>
        <dbReference type="WBParaSite" id="HCON_00128530-00001"/>
    </source>
</evidence>
<dbReference type="Proteomes" id="UP000025227">
    <property type="component" value="Unplaced"/>
</dbReference>
<dbReference type="WBParaSite" id="HCON_00128530-00001">
    <property type="protein sequence ID" value="HCON_00128530-00001"/>
    <property type="gene ID" value="HCON_00128530"/>
</dbReference>
<organism evidence="2 3">
    <name type="scientific">Haemonchus contortus</name>
    <name type="common">Barber pole worm</name>
    <dbReference type="NCBI Taxonomy" id="6289"/>
    <lineage>
        <taxon>Eukaryota</taxon>
        <taxon>Metazoa</taxon>
        <taxon>Ecdysozoa</taxon>
        <taxon>Nematoda</taxon>
        <taxon>Chromadorea</taxon>
        <taxon>Rhabditida</taxon>
        <taxon>Rhabditina</taxon>
        <taxon>Rhabditomorpha</taxon>
        <taxon>Strongyloidea</taxon>
        <taxon>Trichostrongylidae</taxon>
        <taxon>Haemonchus</taxon>
    </lineage>
</organism>
<name>A0A7I4YP61_HAECO</name>
<feature type="chain" id="PRO_5029442879" evidence="1">
    <location>
        <begin position="26"/>
        <end position="110"/>
    </location>
</feature>
<keyword evidence="2" id="KW-1185">Reference proteome</keyword>
<sequence>TTNMILSRRCTLLVILLSVVISCLSQLPQTSGTQLNAELLPIVSKISGNHPRYNDPSARQLLAIWNKALQRAEMMEEMSSKRKSHKCLNSACTFLAFAERPRFWRTLRAG</sequence>
<accession>A0A7I4YP61</accession>
<dbReference type="AlphaFoldDB" id="A0A7I4YP61"/>
<evidence type="ECO:0000256" key="1">
    <source>
        <dbReference type="SAM" id="SignalP"/>
    </source>
</evidence>
<proteinExistence type="predicted"/>
<evidence type="ECO:0000313" key="2">
    <source>
        <dbReference type="Proteomes" id="UP000025227"/>
    </source>
</evidence>